<dbReference type="InterPro" id="IPR020635">
    <property type="entry name" value="Tyr_kinase_cat_dom"/>
</dbReference>
<keyword evidence="5" id="KW-0812">Transmembrane</keyword>
<dbReference type="InterPro" id="IPR011009">
    <property type="entry name" value="Kinase-like_dom_sf"/>
</dbReference>
<dbReference type="Gene3D" id="1.10.510.10">
    <property type="entry name" value="Transferase(Phosphotransferase) domain 1"/>
    <property type="match status" value="1"/>
</dbReference>
<dbReference type="PROSITE" id="PS00109">
    <property type="entry name" value="PROTEIN_KINASE_TYR"/>
    <property type="match status" value="1"/>
</dbReference>
<feature type="transmembrane region" description="Helical" evidence="5">
    <location>
        <begin position="553"/>
        <end position="574"/>
    </location>
</feature>
<dbReference type="KEGG" id="mbr:MONBRDRAFT_38718"/>
<dbReference type="SMART" id="SM00219">
    <property type="entry name" value="TyrKc"/>
    <property type="match status" value="1"/>
</dbReference>
<dbReference type="InterPro" id="IPR002172">
    <property type="entry name" value="LDrepeatLR_classA_rpt"/>
</dbReference>
<sequence length="852" mass="92341">MACQRANGGGRVCDGPAAGQNVAAMKMQAGNNVVVYEGDCLLVEAVKDAVAPGYDASLTESGQLVAKILVASSYTDLCISSAKIVYPVRIEDVPGCSLHQIEPMSGLDFRCWDCDSSIAGSRRYVPKGAVCVYQTSNPNRYCGHPIWSRYVCHGDNQFYIDRAGHSLLDKYNCSISFDRTEGVHILCDGRFASNPMTVLPDSGAPPNVKTLIVRHHAIDQIPVRKTFAAQQLEHLDLSFNNITSISGVSMLSLTGLRHFNISHNRITRLHPDLLPFNNRLDVLDVRGNDIQILRADTFVSAMRSNCAALLLPDTCNPPIVPCNAFLATDPTGSASATPTIIDLTSSSTTTTTTTTTTTNSSEFGLSTVRPAASCRVVDTSVTLTCRSGATYRASQLCDGIPDCPDADDEEACTQVWDTSEAFLIKDCTSGRMVVRFDHGHVFARSEDESVVVPCFTLTYLRLMYFGSTKPSEEEGQPQWRFSSVEDRLTIHYDLNRTTLSIHAYIDGSELATSYTLANLIILTKSTTDAPRLPGTTTPHSLSTARQAHGPQHVVVFATIAGALLLCAVGATILIRRARRRRPIPWLDDVSNEQVLAQRLQVALARTTTSPTAGAKFDSMSVAAVPKHGCGIIHRDIAARNVLLQQAVADPFAVEVVLSDFGHARLLTRGTEGSENNPDPATDMSAGMASNPVFESGPSRDDEAAHGGEYYRQHSTIQTAVRWQPPESLARDSFSPASDMWSYGVLLYELWSMGQTPYVEVVSEANVATAIMQGYPLQLSVEARTGFAQVPGLFELWGRLMVFAPGRRASSAEAVGLLQHAVHLSQQATVAAPSRAWCDGSLGEIDNFNESQL</sequence>
<dbReference type="InterPro" id="IPR000719">
    <property type="entry name" value="Prot_kinase_dom"/>
</dbReference>
<keyword evidence="1" id="KW-0433">Leucine-rich repeat</keyword>
<proteinExistence type="predicted"/>
<organism evidence="7 8">
    <name type="scientific">Monosiga brevicollis</name>
    <name type="common">Choanoflagellate</name>
    <dbReference type="NCBI Taxonomy" id="81824"/>
    <lineage>
        <taxon>Eukaryota</taxon>
        <taxon>Choanoflagellata</taxon>
        <taxon>Craspedida</taxon>
        <taxon>Salpingoecidae</taxon>
        <taxon>Monosiga</taxon>
    </lineage>
</organism>
<evidence type="ECO:0000313" key="8">
    <source>
        <dbReference type="Proteomes" id="UP000001357"/>
    </source>
</evidence>
<dbReference type="Proteomes" id="UP000001357">
    <property type="component" value="Unassembled WGS sequence"/>
</dbReference>
<dbReference type="Pfam" id="PF07714">
    <property type="entry name" value="PK_Tyr_Ser-Thr"/>
    <property type="match status" value="1"/>
</dbReference>
<dbReference type="eggNOG" id="KOG0196">
    <property type="taxonomic scope" value="Eukaryota"/>
</dbReference>
<dbReference type="EMBL" id="CH991571">
    <property type="protein sequence ID" value="EDQ85706.1"/>
    <property type="molecule type" value="Genomic_DNA"/>
</dbReference>
<evidence type="ECO:0000256" key="2">
    <source>
        <dbReference type="ARBA" id="ARBA00022737"/>
    </source>
</evidence>
<dbReference type="CDD" id="cd00112">
    <property type="entry name" value="LDLa"/>
    <property type="match status" value="1"/>
</dbReference>
<dbReference type="PROSITE" id="PS51450">
    <property type="entry name" value="LRR"/>
    <property type="match status" value="1"/>
</dbReference>
<accession>A9V9Q0</accession>
<dbReference type="SUPFAM" id="SSF56112">
    <property type="entry name" value="Protein kinase-like (PK-like)"/>
    <property type="match status" value="1"/>
</dbReference>
<name>A9V9Q0_MONBE</name>
<feature type="region of interest" description="Disordered" evidence="4">
    <location>
        <begin position="668"/>
        <end position="705"/>
    </location>
</feature>
<dbReference type="InterPro" id="IPR008266">
    <property type="entry name" value="Tyr_kinase_AS"/>
</dbReference>
<dbReference type="Gene3D" id="3.80.10.10">
    <property type="entry name" value="Ribonuclease Inhibitor"/>
    <property type="match status" value="1"/>
</dbReference>
<dbReference type="PROSITE" id="PS50068">
    <property type="entry name" value="LDLRA_2"/>
    <property type="match status" value="1"/>
</dbReference>
<dbReference type="Pfam" id="PF13855">
    <property type="entry name" value="LRR_8"/>
    <property type="match status" value="1"/>
</dbReference>
<dbReference type="InterPro" id="IPR001245">
    <property type="entry name" value="Ser-Thr/Tyr_kinase_cat_dom"/>
</dbReference>
<gene>
    <name evidence="7" type="ORF">MONBRDRAFT_38718</name>
</gene>
<keyword evidence="5" id="KW-1133">Transmembrane helix</keyword>
<dbReference type="Gene3D" id="4.10.400.10">
    <property type="entry name" value="Low-density Lipoprotein Receptor"/>
    <property type="match status" value="1"/>
</dbReference>
<dbReference type="GO" id="GO:0005102">
    <property type="term" value="F:signaling receptor binding"/>
    <property type="evidence" value="ECO:0000318"/>
    <property type="project" value="GO_Central"/>
</dbReference>
<dbReference type="InterPro" id="IPR032675">
    <property type="entry name" value="LRR_dom_sf"/>
</dbReference>
<protein>
    <recommendedName>
        <fullName evidence="6">Protein kinase domain-containing protein</fullName>
    </recommendedName>
</protein>
<evidence type="ECO:0000313" key="7">
    <source>
        <dbReference type="EMBL" id="EDQ85706.1"/>
    </source>
</evidence>
<dbReference type="RefSeq" id="XP_001749421.1">
    <property type="nucleotide sequence ID" value="XM_001749369.1"/>
</dbReference>
<dbReference type="SMART" id="SM00192">
    <property type="entry name" value="LDLa"/>
    <property type="match status" value="1"/>
</dbReference>
<dbReference type="InterPro" id="IPR036055">
    <property type="entry name" value="LDL_receptor-like_sf"/>
</dbReference>
<evidence type="ECO:0000259" key="6">
    <source>
        <dbReference type="PROSITE" id="PS50011"/>
    </source>
</evidence>
<dbReference type="PROSITE" id="PS50011">
    <property type="entry name" value="PROTEIN_KINASE_DOM"/>
    <property type="match status" value="1"/>
</dbReference>
<keyword evidence="2" id="KW-0677">Repeat</keyword>
<keyword evidence="5" id="KW-0472">Membrane</keyword>
<dbReference type="GO" id="GO:0005886">
    <property type="term" value="C:plasma membrane"/>
    <property type="evidence" value="ECO:0000318"/>
    <property type="project" value="GO_Central"/>
</dbReference>
<dbReference type="GO" id="GO:0007169">
    <property type="term" value="P:cell surface receptor protein tyrosine kinase signaling pathway"/>
    <property type="evidence" value="ECO:0000318"/>
    <property type="project" value="GO_Central"/>
</dbReference>
<dbReference type="GO" id="GO:0030154">
    <property type="term" value="P:cell differentiation"/>
    <property type="evidence" value="ECO:0000318"/>
    <property type="project" value="GO_Central"/>
</dbReference>
<keyword evidence="3" id="KW-1015">Disulfide bond</keyword>
<evidence type="ECO:0000256" key="3">
    <source>
        <dbReference type="ARBA" id="ARBA00023157"/>
    </source>
</evidence>
<dbReference type="GO" id="GO:0004715">
    <property type="term" value="F:non-membrane spanning protein tyrosine kinase activity"/>
    <property type="evidence" value="ECO:0000318"/>
    <property type="project" value="GO_Central"/>
</dbReference>
<reference evidence="7 8" key="1">
    <citation type="journal article" date="2008" name="Nature">
        <title>The genome of the choanoflagellate Monosiga brevicollis and the origin of metazoans.</title>
        <authorList>
            <consortium name="JGI Sequencing"/>
            <person name="King N."/>
            <person name="Westbrook M.J."/>
            <person name="Young S.L."/>
            <person name="Kuo A."/>
            <person name="Abedin M."/>
            <person name="Chapman J."/>
            <person name="Fairclough S."/>
            <person name="Hellsten U."/>
            <person name="Isogai Y."/>
            <person name="Letunic I."/>
            <person name="Marr M."/>
            <person name="Pincus D."/>
            <person name="Putnam N."/>
            <person name="Rokas A."/>
            <person name="Wright K.J."/>
            <person name="Zuzow R."/>
            <person name="Dirks W."/>
            <person name="Good M."/>
            <person name="Goodstein D."/>
            <person name="Lemons D."/>
            <person name="Li W."/>
            <person name="Lyons J.B."/>
            <person name="Morris A."/>
            <person name="Nichols S."/>
            <person name="Richter D.J."/>
            <person name="Salamov A."/>
            <person name="Bork P."/>
            <person name="Lim W.A."/>
            <person name="Manning G."/>
            <person name="Miller W.T."/>
            <person name="McGinnis W."/>
            <person name="Shapiro H."/>
            <person name="Tjian R."/>
            <person name="Grigoriev I.V."/>
            <person name="Rokhsar D."/>
        </authorList>
    </citation>
    <scope>NUCLEOTIDE SEQUENCE [LARGE SCALE GENOMIC DNA]</scope>
    <source>
        <strain evidence="8">MX1 / ATCC 50154</strain>
    </source>
</reference>
<dbReference type="GeneID" id="5894678"/>
<evidence type="ECO:0000256" key="1">
    <source>
        <dbReference type="ARBA" id="ARBA00022614"/>
    </source>
</evidence>
<evidence type="ECO:0000256" key="5">
    <source>
        <dbReference type="SAM" id="Phobius"/>
    </source>
</evidence>
<dbReference type="PANTHER" id="PTHR24416:SF621">
    <property type="entry name" value="TYROSINE KINASE RECEPTOR CAD96CA"/>
    <property type="match status" value="1"/>
</dbReference>
<dbReference type="PANTHER" id="PTHR24416">
    <property type="entry name" value="TYROSINE-PROTEIN KINASE RECEPTOR"/>
    <property type="match status" value="1"/>
</dbReference>
<dbReference type="SUPFAM" id="SSF52058">
    <property type="entry name" value="L domain-like"/>
    <property type="match status" value="1"/>
</dbReference>
<dbReference type="InParanoid" id="A9V9Q0"/>
<feature type="domain" description="Protein kinase" evidence="6">
    <location>
        <begin position="427"/>
        <end position="822"/>
    </location>
</feature>
<dbReference type="InterPro" id="IPR001611">
    <property type="entry name" value="Leu-rich_rpt"/>
</dbReference>
<dbReference type="InterPro" id="IPR050122">
    <property type="entry name" value="RTK"/>
</dbReference>
<dbReference type="AlphaFoldDB" id="A9V9Q0"/>
<dbReference type="STRING" id="81824.A9V9Q0"/>
<dbReference type="GO" id="GO:0005524">
    <property type="term" value="F:ATP binding"/>
    <property type="evidence" value="ECO:0007669"/>
    <property type="project" value="InterPro"/>
</dbReference>
<evidence type="ECO:0000256" key="4">
    <source>
        <dbReference type="SAM" id="MobiDB-lite"/>
    </source>
</evidence>
<keyword evidence="8" id="KW-1185">Reference proteome</keyword>
<dbReference type="SUPFAM" id="SSF57424">
    <property type="entry name" value="LDL receptor-like module"/>
    <property type="match status" value="1"/>
</dbReference>